<dbReference type="PANTHER" id="PTHR42957:SF1">
    <property type="entry name" value="HELICASE MJ1565-RELATED"/>
    <property type="match status" value="1"/>
</dbReference>
<dbReference type="InterPro" id="IPR002789">
    <property type="entry name" value="HerA_central"/>
</dbReference>
<accession>X0YDE7</accession>
<dbReference type="Gene3D" id="3.40.50.300">
    <property type="entry name" value="P-loop containing nucleotide triphosphate hydrolases"/>
    <property type="match status" value="1"/>
</dbReference>
<dbReference type="InterPro" id="IPR008571">
    <property type="entry name" value="HerA-like"/>
</dbReference>
<comment type="caution">
    <text evidence="2">The sequence shown here is derived from an EMBL/GenBank/DDBJ whole genome shotgun (WGS) entry which is preliminary data.</text>
</comment>
<proteinExistence type="predicted"/>
<sequence length="220" mass="24299">IVNLPLAANKDPLVYHANIVHGGAVGEYVVIENEDIAIFGKIIEVKLPERDRLTVEPKLGDTGITHPIGRIQLLANIPLQSGIVESGLSVYPRLANRVFSAHPEMIKWIAEASQRTEETADPITLDLAHLPEYKETIISITPERLFGCHCAILGTTGEGKSWTIARLVAETKKHNSKVILFDPTGEYYTLKDYAEHVSLGGKDESFNNTEEVVFPYSNLV</sequence>
<feature type="non-terminal residue" evidence="2">
    <location>
        <position position="220"/>
    </location>
</feature>
<dbReference type="PANTHER" id="PTHR42957">
    <property type="entry name" value="HELICASE MJ1565-RELATED"/>
    <property type="match status" value="1"/>
</dbReference>
<dbReference type="AlphaFoldDB" id="X0YDE7"/>
<organism evidence="2">
    <name type="scientific">marine sediment metagenome</name>
    <dbReference type="NCBI Taxonomy" id="412755"/>
    <lineage>
        <taxon>unclassified sequences</taxon>
        <taxon>metagenomes</taxon>
        <taxon>ecological metagenomes</taxon>
    </lineage>
</organism>
<evidence type="ECO:0000313" key="2">
    <source>
        <dbReference type="EMBL" id="GAG46748.1"/>
    </source>
</evidence>
<name>X0YDE7_9ZZZZ</name>
<evidence type="ECO:0000259" key="1">
    <source>
        <dbReference type="Pfam" id="PF01935"/>
    </source>
</evidence>
<reference evidence="2" key="1">
    <citation type="journal article" date="2014" name="Front. Microbiol.">
        <title>High frequency of phylogenetically diverse reductive dehalogenase-homologous genes in deep subseafloor sedimentary metagenomes.</title>
        <authorList>
            <person name="Kawai M."/>
            <person name="Futagami T."/>
            <person name="Toyoda A."/>
            <person name="Takaki Y."/>
            <person name="Nishi S."/>
            <person name="Hori S."/>
            <person name="Arai W."/>
            <person name="Tsubouchi T."/>
            <person name="Morono Y."/>
            <person name="Uchiyama I."/>
            <person name="Ito T."/>
            <person name="Fujiyama A."/>
            <person name="Inagaki F."/>
            <person name="Takami H."/>
        </authorList>
    </citation>
    <scope>NUCLEOTIDE SEQUENCE</scope>
    <source>
        <strain evidence="2">Expedition CK06-06</strain>
    </source>
</reference>
<dbReference type="SUPFAM" id="SSF52540">
    <property type="entry name" value="P-loop containing nucleoside triphosphate hydrolases"/>
    <property type="match status" value="1"/>
</dbReference>
<dbReference type="EMBL" id="BARS01054220">
    <property type="protein sequence ID" value="GAG46748.1"/>
    <property type="molecule type" value="Genomic_DNA"/>
</dbReference>
<feature type="non-terminal residue" evidence="2">
    <location>
        <position position="1"/>
    </location>
</feature>
<feature type="domain" description="Helicase HerA central" evidence="1">
    <location>
        <begin position="130"/>
        <end position="216"/>
    </location>
</feature>
<dbReference type="Pfam" id="PF01935">
    <property type="entry name" value="DUF87"/>
    <property type="match status" value="1"/>
</dbReference>
<gene>
    <name evidence="2" type="ORF">S01H1_80309</name>
</gene>
<dbReference type="InterPro" id="IPR027417">
    <property type="entry name" value="P-loop_NTPase"/>
</dbReference>
<protein>
    <recommendedName>
        <fullName evidence="1">Helicase HerA central domain-containing protein</fullName>
    </recommendedName>
</protein>